<protein>
    <submittedName>
        <fullName evidence="7">FAD-dependent oxidoreductase</fullName>
    </submittedName>
</protein>
<dbReference type="PRINTS" id="PR00411">
    <property type="entry name" value="PNDRDTASEI"/>
</dbReference>
<evidence type="ECO:0000256" key="4">
    <source>
        <dbReference type="ARBA" id="ARBA00023002"/>
    </source>
</evidence>
<evidence type="ECO:0000259" key="6">
    <source>
        <dbReference type="Pfam" id="PF14759"/>
    </source>
</evidence>
<feature type="domain" description="Reductase C-terminal" evidence="6">
    <location>
        <begin position="334"/>
        <end position="417"/>
    </location>
</feature>
<reference evidence="8" key="1">
    <citation type="journal article" date="2019" name="Int. J. Syst. Evol. Microbiol.">
        <title>The Global Catalogue of Microorganisms (GCM) 10K type strain sequencing project: providing services to taxonomists for standard genome sequencing and annotation.</title>
        <authorList>
            <consortium name="The Broad Institute Genomics Platform"/>
            <consortium name="The Broad Institute Genome Sequencing Center for Infectious Disease"/>
            <person name="Wu L."/>
            <person name="Ma J."/>
        </authorList>
    </citation>
    <scope>NUCLEOTIDE SEQUENCE [LARGE SCALE GENOMIC DNA]</scope>
    <source>
        <strain evidence="8">JCM 18514</strain>
    </source>
</reference>
<gene>
    <name evidence="7" type="ORF">GCM10023346_38970</name>
</gene>
<evidence type="ECO:0000256" key="3">
    <source>
        <dbReference type="ARBA" id="ARBA00022827"/>
    </source>
</evidence>
<evidence type="ECO:0000313" key="8">
    <source>
        <dbReference type="Proteomes" id="UP001500200"/>
    </source>
</evidence>
<dbReference type="InterPro" id="IPR028202">
    <property type="entry name" value="Reductase_C"/>
</dbReference>
<dbReference type="PANTHER" id="PTHR43557">
    <property type="entry name" value="APOPTOSIS-INDUCING FACTOR 1"/>
    <property type="match status" value="1"/>
</dbReference>
<dbReference type="InterPro" id="IPR036188">
    <property type="entry name" value="FAD/NAD-bd_sf"/>
</dbReference>
<comment type="caution">
    <text evidence="7">The sequence shown here is derived from an EMBL/GenBank/DDBJ whole genome shotgun (WGS) entry which is preliminary data.</text>
</comment>
<keyword evidence="2" id="KW-0285">Flavoprotein</keyword>
<dbReference type="SUPFAM" id="SSF55424">
    <property type="entry name" value="FAD/NAD-linked reductases, dimerisation (C-terminal) domain"/>
    <property type="match status" value="1"/>
</dbReference>
<dbReference type="Gene3D" id="3.30.390.30">
    <property type="match status" value="1"/>
</dbReference>
<dbReference type="Pfam" id="PF14759">
    <property type="entry name" value="Reductase_C"/>
    <property type="match status" value="1"/>
</dbReference>
<dbReference type="SUPFAM" id="SSF51905">
    <property type="entry name" value="FAD/NAD(P)-binding domain"/>
    <property type="match status" value="1"/>
</dbReference>
<dbReference type="InterPro" id="IPR016156">
    <property type="entry name" value="FAD/NAD-linked_Rdtase_dimer_sf"/>
</dbReference>
<feature type="domain" description="FAD/NAD(P)-binding" evidence="5">
    <location>
        <begin position="14"/>
        <end position="315"/>
    </location>
</feature>
<name>A0ABP9SQH5_9MICC</name>
<dbReference type="EMBL" id="BAABKK010000030">
    <property type="protein sequence ID" value="GAA5199386.1"/>
    <property type="molecule type" value="Genomic_DNA"/>
</dbReference>
<dbReference type="Gene3D" id="3.50.50.60">
    <property type="entry name" value="FAD/NAD(P)-binding domain"/>
    <property type="match status" value="2"/>
</dbReference>
<evidence type="ECO:0000259" key="5">
    <source>
        <dbReference type="Pfam" id="PF07992"/>
    </source>
</evidence>
<evidence type="ECO:0000313" key="7">
    <source>
        <dbReference type="EMBL" id="GAA5199386.1"/>
    </source>
</evidence>
<keyword evidence="8" id="KW-1185">Reference proteome</keyword>
<dbReference type="PRINTS" id="PR00368">
    <property type="entry name" value="FADPNR"/>
</dbReference>
<dbReference type="InterPro" id="IPR050446">
    <property type="entry name" value="FAD-oxidoreductase/Apoptosis"/>
</dbReference>
<keyword evidence="3" id="KW-0274">FAD</keyword>
<dbReference type="Pfam" id="PF07992">
    <property type="entry name" value="Pyr_redox_2"/>
    <property type="match status" value="1"/>
</dbReference>
<dbReference type="InterPro" id="IPR023753">
    <property type="entry name" value="FAD/NAD-binding_dom"/>
</dbReference>
<proteinExistence type="predicted"/>
<dbReference type="PANTHER" id="PTHR43557:SF2">
    <property type="entry name" value="RIESKE DOMAIN-CONTAINING PROTEIN-RELATED"/>
    <property type="match status" value="1"/>
</dbReference>
<evidence type="ECO:0000256" key="2">
    <source>
        <dbReference type="ARBA" id="ARBA00022630"/>
    </source>
</evidence>
<keyword evidence="4" id="KW-0560">Oxidoreductase</keyword>
<evidence type="ECO:0000256" key="1">
    <source>
        <dbReference type="ARBA" id="ARBA00001974"/>
    </source>
</evidence>
<organism evidence="7 8">
    <name type="scientific">Arthrobacter gyeryongensis</name>
    <dbReference type="NCBI Taxonomy" id="1650592"/>
    <lineage>
        <taxon>Bacteria</taxon>
        <taxon>Bacillati</taxon>
        <taxon>Actinomycetota</taxon>
        <taxon>Actinomycetes</taxon>
        <taxon>Micrococcales</taxon>
        <taxon>Micrococcaceae</taxon>
        <taxon>Arthrobacter</taxon>
    </lineage>
</organism>
<sequence length="428" mass="45751">MTNYQPGTRTAGTLIVGAGEAGLQLAVSLRQKGYTDPVTIIGAEDQAPYQRPPLSKAFLSGDMDEVNLGLRTEEFYSENEIEVLTGSRITGITLEEEGHGGVATTSRDHAISFTKLALTTGSRPRKLNLPGQDLDGICYLRGIPDARNLRTRLAKASRVVVIGGGFIGLEAAAVARQRGLAVTVVETFDRLLQRVAAPPISDFYKNAHGKRGIQIILGSGVTALHGTDKKVSGVELSNGIIIPADLVIVGVGVEPRTELAEKLGLDCDRGIIVDNGARTSNPAIVAAGDCTIQPHPLYPAEKIRLESVQNAVDQAKVAASSLLGEPRPTPAVPWFWSDQGDLKLQIAGLSNGYDDFLVRGEPDTEHFTVLYYRDGRLIAADAVNSPHDFMAAKRALTAGSTIDRSRATNMDLPLKTLIGEPTTESLRN</sequence>
<dbReference type="Proteomes" id="UP001500200">
    <property type="component" value="Unassembled WGS sequence"/>
</dbReference>
<comment type="cofactor">
    <cofactor evidence="1">
        <name>FAD</name>
        <dbReference type="ChEBI" id="CHEBI:57692"/>
    </cofactor>
</comment>
<accession>A0ABP9SQH5</accession>
<dbReference type="RefSeq" id="WP_345451857.1">
    <property type="nucleotide sequence ID" value="NZ_BAABKK010000030.1"/>
</dbReference>